<protein>
    <submittedName>
        <fullName evidence="1">PqqD family protein</fullName>
    </submittedName>
</protein>
<dbReference type="InterPro" id="IPR008792">
    <property type="entry name" value="PQQD"/>
</dbReference>
<dbReference type="Proteomes" id="UP000285274">
    <property type="component" value="Unassembled WGS sequence"/>
</dbReference>
<name>A0A412IVW8_9FIRM</name>
<dbReference type="AlphaFoldDB" id="A0A412IVW8"/>
<comment type="caution">
    <text evidence="1">The sequence shown here is derived from an EMBL/GenBank/DDBJ whole genome shotgun (WGS) entry which is preliminary data.</text>
</comment>
<organism evidence="1 2">
    <name type="scientific">Holdemanella biformis</name>
    <dbReference type="NCBI Taxonomy" id="1735"/>
    <lineage>
        <taxon>Bacteria</taxon>
        <taxon>Bacillati</taxon>
        <taxon>Bacillota</taxon>
        <taxon>Erysipelotrichia</taxon>
        <taxon>Erysipelotrichales</taxon>
        <taxon>Erysipelotrichaceae</taxon>
        <taxon>Holdemanella</taxon>
    </lineage>
</organism>
<evidence type="ECO:0000313" key="1">
    <source>
        <dbReference type="EMBL" id="RGS44206.1"/>
    </source>
</evidence>
<dbReference type="RefSeq" id="WP_117992580.1">
    <property type="nucleotide sequence ID" value="NZ_QRVM01000079.1"/>
</dbReference>
<gene>
    <name evidence="1" type="ORF">DWX92_11330</name>
</gene>
<dbReference type="InterPro" id="IPR041881">
    <property type="entry name" value="PqqD_sf"/>
</dbReference>
<dbReference type="EMBL" id="QRVM01000079">
    <property type="protein sequence ID" value="RGS44206.1"/>
    <property type="molecule type" value="Genomic_DNA"/>
</dbReference>
<dbReference type="Pfam" id="PF05402">
    <property type="entry name" value="PqqD"/>
    <property type="match status" value="1"/>
</dbReference>
<proteinExistence type="predicted"/>
<sequence length="91" mass="10558">MERFFVQKDDVMTFPIENGEALHNLINDEYFSLEEGLSTMIWDSLDGSISVEGIIDMISDQYQMDKSIVEKDTKDFINNLFENGLIEQIDK</sequence>
<evidence type="ECO:0000313" key="2">
    <source>
        <dbReference type="Proteomes" id="UP000285274"/>
    </source>
</evidence>
<dbReference type="Gene3D" id="1.10.10.1150">
    <property type="entry name" value="Coenzyme PQQ synthesis protein D (PqqD)"/>
    <property type="match status" value="1"/>
</dbReference>
<reference evidence="1 2" key="1">
    <citation type="submission" date="2018-08" db="EMBL/GenBank/DDBJ databases">
        <title>A genome reference for cultivated species of the human gut microbiota.</title>
        <authorList>
            <person name="Zou Y."/>
            <person name="Xue W."/>
            <person name="Luo G."/>
        </authorList>
    </citation>
    <scope>NUCLEOTIDE SEQUENCE [LARGE SCALE GENOMIC DNA]</scope>
    <source>
        <strain evidence="1 2">AF22-10AC</strain>
    </source>
</reference>
<accession>A0A412IVW8</accession>